<dbReference type="EMBL" id="CAJVPL010000164">
    <property type="protein sequence ID" value="CAG8457825.1"/>
    <property type="molecule type" value="Genomic_DNA"/>
</dbReference>
<evidence type="ECO:0000256" key="8">
    <source>
        <dbReference type="ARBA" id="ARBA00023055"/>
    </source>
</evidence>
<dbReference type="InterPro" id="IPR056910">
    <property type="entry name" value="TCB1-3_C2"/>
</dbReference>
<dbReference type="Pfam" id="PF25669">
    <property type="entry name" value="SMP_MUG190-like"/>
    <property type="match status" value="2"/>
</dbReference>
<evidence type="ECO:0000256" key="10">
    <source>
        <dbReference type="ARBA" id="ARBA00023136"/>
    </source>
</evidence>
<dbReference type="GO" id="GO:0008289">
    <property type="term" value="F:lipid binding"/>
    <property type="evidence" value="ECO:0007669"/>
    <property type="project" value="UniProtKB-KW"/>
</dbReference>
<dbReference type="CDD" id="cd04045">
    <property type="entry name" value="C2C_Tricalbin-like"/>
    <property type="match status" value="1"/>
</dbReference>
<dbReference type="GO" id="GO:0005789">
    <property type="term" value="C:endoplasmic reticulum membrane"/>
    <property type="evidence" value="ECO:0007669"/>
    <property type="project" value="UniProtKB-SubCell"/>
</dbReference>
<evidence type="ECO:0000313" key="15">
    <source>
        <dbReference type="EMBL" id="CAG8457825.1"/>
    </source>
</evidence>
<dbReference type="InterPro" id="IPR037761">
    <property type="entry name" value="C2A_Tricalbin"/>
</dbReference>
<dbReference type="Pfam" id="PF00168">
    <property type="entry name" value="C2"/>
    <property type="match status" value="5"/>
</dbReference>
<evidence type="ECO:0000256" key="11">
    <source>
        <dbReference type="SAM" id="MobiDB-lite"/>
    </source>
</evidence>
<dbReference type="InterPro" id="IPR031468">
    <property type="entry name" value="SMP_LBD"/>
</dbReference>
<dbReference type="CDD" id="cd00030">
    <property type="entry name" value="C2"/>
    <property type="match status" value="1"/>
</dbReference>
<evidence type="ECO:0000256" key="2">
    <source>
        <dbReference type="ARBA" id="ARBA00022448"/>
    </source>
</evidence>
<keyword evidence="5" id="KW-0677">Repeat</keyword>
<keyword evidence="10 12" id="KW-0472">Membrane</keyword>
<feature type="domain" description="C2" evidence="13">
    <location>
        <begin position="396"/>
        <end position="515"/>
    </location>
</feature>
<evidence type="ECO:0000313" key="16">
    <source>
        <dbReference type="Proteomes" id="UP000789831"/>
    </source>
</evidence>
<evidence type="ECO:0000256" key="4">
    <source>
        <dbReference type="ARBA" id="ARBA00022692"/>
    </source>
</evidence>
<feature type="region of interest" description="Disordered" evidence="11">
    <location>
        <begin position="1315"/>
        <end position="1345"/>
    </location>
</feature>
<dbReference type="SUPFAM" id="SSF49562">
    <property type="entry name" value="C2 domain (Calcium/lipid-binding domain, CaLB)"/>
    <property type="match status" value="6"/>
</dbReference>
<keyword evidence="4 12" id="KW-0812">Transmembrane</keyword>
<feature type="domain" description="SMP-LTD" evidence="14">
    <location>
        <begin position="198"/>
        <end position="403"/>
    </location>
</feature>
<dbReference type="Gene3D" id="2.60.40.150">
    <property type="entry name" value="C2 domain"/>
    <property type="match status" value="6"/>
</dbReference>
<feature type="domain" description="C2" evidence="13">
    <location>
        <begin position="965"/>
        <end position="1083"/>
    </location>
</feature>
<dbReference type="CDD" id="cd21678">
    <property type="entry name" value="SMP_TCB"/>
    <property type="match status" value="1"/>
</dbReference>
<sequence>MAEQIGSNAPIIDEEKVKEKINAALENPNVNVHKFSPDDSPEKKAEQVAAQRPKVELGTATTAAAISDIDKAKALETINSLPGGMGLSSKTDIPMWARIGWERVANPETEVGPATPESDYFDEVLGELYFGKLWLNAGVVFVAVFVTWLVTVLGFGFGWVLLICAFVATYFKHSVNRFYRNARSDISRELAKERLETEEESTEWLNEFMRRFWLIYEPVLAASIVQSVDAVLVASTPSFLDSLRLSTFTLGTKPPHIESIKSYPKTEDDIVMMDWKLAFEPNDLANMTKQQLRNKVNPKIVLTVRVGRGMVGAGIPILLEDISFSGKLRIKLKLMNNFPHIQTVWLSFLEPPKIDFILKPIGGETFGFDIANFPGLSTFIHDQVHGSLKPMMYAPNEYELDMETMMSGVPLDAAIGVVKLTIYNAKGLKNIETFGTSDPYVKLSLNGYTEVARTKVIADSLNPHWNETHYITLTNLQDTLNFELFDKNVGKDKLLGSAVFACNVLKEDPRQEQIITEVITNGKPHGTLRFDAIWYPVAPRGPDDPIIESNIGILRYTIHQAKDLDAKHSVVGQYNPYAELRCNGKVVHTTKTLKRTNNPVWEESKEIFITDKSTVTVGVAIKDSRDFTEDPIVASWTNTIPAFMQALERSDWFNFYKSSSKLRVSCVWKPVLLDYTPSATGYEEPIGVIKLNIKSAKNLKNVEKFGKSDPYARIRSGPMIRGRTETIEDNLNPVWNYIHYVPIHNLKESISIEVMDYQNAGKDRTLGHTEVLVQSLARRKEDGTHEAITSLDITAPLSIGRETRGELSYSATFYPSLRVAKESEAEKKVTEAKTDHDAAAITEVKKPEGIVNVMEHPSGILVIDINKVTIERKNIFVELYIDAVLFPFYRTSKSKQSNPTFNEVADVFIKELDWSVLRFNIRHEEKDDPIGTASINVQDLIRNSKDGVIIPIDDLREASINVKAHYIPTPVKLLPFESINNMGVLTVTLKCAENLRGADRSGTSDPYIQFLYNGEKVFRSKTVKKNCNPTFDEKFDLRVLSRKDAKFTFEVYDWNAVTSHEKLGCGTIDINVLEPFEGLDKIYPLDGEDNGSIRVILLFRPEFIALKRHSTSTFRALTGLVTPSVTGVGDNLAKGGKGMVTVVGSGADLVETPYVIDPQPLSRSASEVKQEKENGHNNQRKSSLDHIHASADANGGGESGILTVAIVEAKDLKAADKSTSDPFVRVFNNKKELYKTQTVKKNCSPKWGETFTIPTSVNESTQLKFSIKDYNRVGNNVDLGDVDLRVWDHINNSSNKVDLWENVNGGGKLHIQLEFTPGNDRHSSDGSSGGSSKGRKLKLPFRNKA</sequence>
<evidence type="ECO:0000256" key="6">
    <source>
        <dbReference type="ARBA" id="ARBA00022824"/>
    </source>
</evidence>
<organism evidence="15 16">
    <name type="scientific">Ambispora gerdemannii</name>
    <dbReference type="NCBI Taxonomy" id="144530"/>
    <lineage>
        <taxon>Eukaryota</taxon>
        <taxon>Fungi</taxon>
        <taxon>Fungi incertae sedis</taxon>
        <taxon>Mucoromycota</taxon>
        <taxon>Glomeromycotina</taxon>
        <taxon>Glomeromycetes</taxon>
        <taxon>Archaeosporales</taxon>
        <taxon>Ambisporaceae</taxon>
        <taxon>Ambispora</taxon>
    </lineage>
</organism>
<dbReference type="SMART" id="SM00239">
    <property type="entry name" value="C2"/>
    <property type="match status" value="6"/>
</dbReference>
<dbReference type="InterPro" id="IPR000008">
    <property type="entry name" value="C2_dom"/>
</dbReference>
<protein>
    <submittedName>
        <fullName evidence="15">5831_t:CDS:1</fullName>
    </submittedName>
</protein>
<feature type="transmembrane region" description="Helical" evidence="12">
    <location>
        <begin position="138"/>
        <end position="171"/>
    </location>
</feature>
<dbReference type="OrthoDB" id="1029639at2759"/>
<dbReference type="InterPro" id="IPR035892">
    <property type="entry name" value="C2_domain_sf"/>
</dbReference>
<dbReference type="PROSITE" id="PS51847">
    <property type="entry name" value="SMP"/>
    <property type="match status" value="1"/>
</dbReference>
<dbReference type="Pfam" id="PF24920">
    <property type="entry name" value="C2_TCB1"/>
    <property type="match status" value="1"/>
</dbReference>
<feature type="domain" description="C2" evidence="13">
    <location>
        <begin position="1183"/>
        <end position="1301"/>
    </location>
</feature>
<dbReference type="PIRSF" id="PIRSF037232">
    <property type="entry name" value="Tricalbin"/>
    <property type="match status" value="1"/>
</dbReference>
<evidence type="ECO:0000259" key="14">
    <source>
        <dbReference type="PROSITE" id="PS51847"/>
    </source>
</evidence>
<dbReference type="InterPro" id="IPR017147">
    <property type="entry name" value="Tricalbin"/>
</dbReference>
<dbReference type="PROSITE" id="PS50004">
    <property type="entry name" value="C2"/>
    <property type="match status" value="5"/>
</dbReference>
<keyword evidence="8" id="KW-0445">Lipid transport</keyword>
<keyword evidence="9" id="KW-0446">Lipid-binding</keyword>
<keyword evidence="6" id="KW-0256">Endoplasmic reticulum</keyword>
<keyword evidence="3" id="KW-0597">Phosphoprotein</keyword>
<keyword evidence="2" id="KW-0813">Transport</keyword>
<dbReference type="GO" id="GO:0061817">
    <property type="term" value="P:endoplasmic reticulum-plasma membrane tethering"/>
    <property type="evidence" value="ECO:0007669"/>
    <property type="project" value="InterPro"/>
</dbReference>
<dbReference type="CDD" id="cd04052">
    <property type="entry name" value="C2B_Tricalbin-like"/>
    <property type="match status" value="1"/>
</dbReference>
<evidence type="ECO:0000256" key="7">
    <source>
        <dbReference type="ARBA" id="ARBA00022989"/>
    </source>
</evidence>
<keyword evidence="16" id="KW-1185">Reference proteome</keyword>
<feature type="domain" description="C2" evidence="13">
    <location>
        <begin position="669"/>
        <end position="789"/>
    </location>
</feature>
<evidence type="ECO:0000256" key="5">
    <source>
        <dbReference type="ARBA" id="ARBA00022737"/>
    </source>
</evidence>
<accession>A0A9N8VRY9</accession>
<dbReference type="PANTHER" id="PTHR46980">
    <property type="entry name" value="TRICALBIN-1-RELATED"/>
    <property type="match status" value="1"/>
</dbReference>
<dbReference type="InterPro" id="IPR037765">
    <property type="entry name" value="C2B_Tricalbin"/>
</dbReference>
<gene>
    <name evidence="15" type="ORF">AGERDE_LOCUS2091</name>
</gene>
<evidence type="ECO:0000259" key="13">
    <source>
        <dbReference type="PROSITE" id="PS50004"/>
    </source>
</evidence>
<proteinExistence type="predicted"/>
<evidence type="ECO:0000256" key="1">
    <source>
        <dbReference type="ARBA" id="ARBA00004586"/>
    </source>
</evidence>
<evidence type="ECO:0000256" key="12">
    <source>
        <dbReference type="SAM" id="Phobius"/>
    </source>
</evidence>
<dbReference type="InterPro" id="IPR052455">
    <property type="entry name" value="Tricalbin_domain"/>
</dbReference>
<dbReference type="InterPro" id="IPR037762">
    <property type="entry name" value="C2C_Tricalbin"/>
</dbReference>
<feature type="compositionally biased region" description="Basic and acidic residues" evidence="11">
    <location>
        <begin position="1166"/>
        <end position="1175"/>
    </location>
</feature>
<dbReference type="GO" id="GO:0006869">
    <property type="term" value="P:lipid transport"/>
    <property type="evidence" value="ECO:0007669"/>
    <property type="project" value="UniProtKB-KW"/>
</dbReference>
<evidence type="ECO:0000256" key="9">
    <source>
        <dbReference type="ARBA" id="ARBA00023121"/>
    </source>
</evidence>
<reference evidence="15" key="1">
    <citation type="submission" date="2021-06" db="EMBL/GenBank/DDBJ databases">
        <authorList>
            <person name="Kallberg Y."/>
            <person name="Tangrot J."/>
            <person name="Rosling A."/>
        </authorList>
    </citation>
    <scope>NUCLEOTIDE SEQUENCE</scope>
    <source>
        <strain evidence="15">MT106</strain>
    </source>
</reference>
<comment type="subcellular location">
    <subcellularLocation>
        <location evidence="1">Endoplasmic reticulum membrane</location>
    </subcellularLocation>
</comment>
<dbReference type="GO" id="GO:0071944">
    <property type="term" value="C:cell periphery"/>
    <property type="evidence" value="ECO:0007669"/>
    <property type="project" value="UniProtKB-ARBA"/>
</dbReference>
<dbReference type="CDD" id="cd04044">
    <property type="entry name" value="C2A_Tricalbin-like"/>
    <property type="match status" value="1"/>
</dbReference>
<evidence type="ECO:0000256" key="3">
    <source>
        <dbReference type="ARBA" id="ARBA00022553"/>
    </source>
</evidence>
<feature type="compositionally biased region" description="Basic residues" evidence="11">
    <location>
        <begin position="1333"/>
        <end position="1345"/>
    </location>
</feature>
<feature type="region of interest" description="Disordered" evidence="11">
    <location>
        <begin position="1160"/>
        <end position="1184"/>
    </location>
</feature>
<dbReference type="PANTHER" id="PTHR46980:SF2">
    <property type="entry name" value="TRICALBIN-1-RELATED"/>
    <property type="match status" value="1"/>
</dbReference>
<dbReference type="Proteomes" id="UP000789831">
    <property type="component" value="Unassembled WGS sequence"/>
</dbReference>
<feature type="domain" description="C2" evidence="13">
    <location>
        <begin position="539"/>
        <end position="653"/>
    </location>
</feature>
<comment type="caution">
    <text evidence="15">The sequence shown here is derived from an EMBL/GenBank/DDBJ whole genome shotgun (WGS) entry which is preliminary data.</text>
</comment>
<keyword evidence="7 12" id="KW-1133">Transmembrane helix</keyword>
<name>A0A9N8VRY9_9GLOM</name>